<organism evidence="2 3">
    <name type="scientific">Burkholderia singularis</name>
    <dbReference type="NCBI Taxonomy" id="1503053"/>
    <lineage>
        <taxon>Bacteria</taxon>
        <taxon>Pseudomonadati</taxon>
        <taxon>Pseudomonadota</taxon>
        <taxon>Betaproteobacteria</taxon>
        <taxon>Burkholderiales</taxon>
        <taxon>Burkholderiaceae</taxon>
        <taxon>Burkholderia</taxon>
        <taxon>pseudomallei group</taxon>
    </lineage>
</organism>
<accession>A0A103E0H9</accession>
<feature type="region of interest" description="Disordered" evidence="1">
    <location>
        <begin position="1"/>
        <end position="93"/>
    </location>
</feature>
<comment type="caution">
    <text evidence="2">The sequence shown here is derived from an EMBL/GenBank/DDBJ whole genome shotgun (WGS) entry which is preliminary data.</text>
</comment>
<dbReference type="Proteomes" id="UP000062788">
    <property type="component" value="Unassembled WGS sequence"/>
</dbReference>
<protein>
    <submittedName>
        <fullName evidence="2">Uncharacterized protein</fullName>
    </submittedName>
</protein>
<feature type="compositionally biased region" description="Low complexity" evidence="1">
    <location>
        <begin position="65"/>
        <end position="89"/>
    </location>
</feature>
<evidence type="ECO:0000313" key="2">
    <source>
        <dbReference type="EMBL" id="KVE26141.1"/>
    </source>
</evidence>
<dbReference type="EMBL" id="LOWA01000036">
    <property type="protein sequence ID" value="KVE26141.1"/>
    <property type="molecule type" value="Genomic_DNA"/>
</dbReference>
<evidence type="ECO:0000313" key="3">
    <source>
        <dbReference type="Proteomes" id="UP000062788"/>
    </source>
</evidence>
<gene>
    <name evidence="2" type="ORF">WS67_17445</name>
</gene>
<dbReference type="AlphaFoldDB" id="A0A103E0H9"/>
<reference evidence="2 3" key="1">
    <citation type="submission" date="2015-11" db="EMBL/GenBank/DDBJ databases">
        <title>Expanding the genomic diversity of Burkholderia species for the development of highly accurate diagnostics.</title>
        <authorList>
            <person name="Sahl J."/>
            <person name="Keim P."/>
            <person name="Wagner D."/>
        </authorList>
    </citation>
    <scope>NUCLEOTIDE SEQUENCE [LARGE SCALE GENOMIC DNA]</scope>
    <source>
        <strain evidence="2 3">TSV85</strain>
    </source>
</reference>
<keyword evidence="3" id="KW-1185">Reference proteome</keyword>
<proteinExistence type="predicted"/>
<evidence type="ECO:0000256" key="1">
    <source>
        <dbReference type="SAM" id="MobiDB-lite"/>
    </source>
</evidence>
<sequence>MRSSLNFPAGQSSSAASSTTDGASEPNAGGSRSSPARGAAEPAEAGSQRNPADVLPPAGQAVRISSPARASSPAAASALAGLRGARPGPSDVQMAQRNLEAFKRQVDQLHQDARRQAGQPLPQPELMADFIISVGQGIGRMSREAFAMKHGISTHFARAIGNEDGTLTQFGRRLLRNNSSI</sequence>
<name>A0A103E0H9_9BURK</name>
<feature type="compositionally biased region" description="Low complexity" evidence="1">
    <location>
        <begin position="9"/>
        <end position="47"/>
    </location>
</feature>